<keyword evidence="2" id="KW-1185">Reference proteome</keyword>
<comment type="caution">
    <text evidence="1">The sequence shown here is derived from an EMBL/GenBank/DDBJ whole genome shotgun (WGS) entry which is preliminary data.</text>
</comment>
<reference evidence="2" key="1">
    <citation type="submission" date="2017-03" db="EMBL/GenBank/DDBJ databases">
        <title>Phytopthora megakarya and P. palmivora, two closely related causual agents of cacao black pod achieved similar genome size and gene model numbers by different mechanisms.</title>
        <authorList>
            <person name="Ali S."/>
            <person name="Shao J."/>
            <person name="Larry D.J."/>
            <person name="Kronmiller B."/>
            <person name="Shen D."/>
            <person name="Strem M.D."/>
            <person name="Melnick R.L."/>
            <person name="Guiltinan M.J."/>
            <person name="Tyler B.M."/>
            <person name="Meinhardt L.W."/>
            <person name="Bailey B.A."/>
        </authorList>
    </citation>
    <scope>NUCLEOTIDE SEQUENCE [LARGE SCALE GENOMIC DNA]</scope>
    <source>
        <strain evidence="2">zdho120</strain>
    </source>
</reference>
<accession>A0A225X324</accession>
<dbReference type="Proteomes" id="UP000198211">
    <property type="component" value="Unassembled WGS sequence"/>
</dbReference>
<evidence type="ECO:0000313" key="1">
    <source>
        <dbReference type="EMBL" id="OWZ24153.1"/>
    </source>
</evidence>
<evidence type="ECO:0000313" key="2">
    <source>
        <dbReference type="Proteomes" id="UP000198211"/>
    </source>
</evidence>
<organism evidence="1 2">
    <name type="scientific">Phytophthora megakarya</name>
    <dbReference type="NCBI Taxonomy" id="4795"/>
    <lineage>
        <taxon>Eukaryota</taxon>
        <taxon>Sar</taxon>
        <taxon>Stramenopiles</taxon>
        <taxon>Oomycota</taxon>
        <taxon>Peronosporomycetes</taxon>
        <taxon>Peronosporales</taxon>
        <taxon>Peronosporaceae</taxon>
        <taxon>Phytophthora</taxon>
    </lineage>
</organism>
<sequence>MRLFKHPTQGSTHKVPEVADSVPLEQEKQMYKKYGFSIGRIVNASPKILNGFICEFCCVIGVKQCLSKMSGLQIL</sequence>
<proteinExistence type="predicted"/>
<dbReference type="EMBL" id="NBNE01000026">
    <property type="protein sequence ID" value="OWZ24153.1"/>
    <property type="molecule type" value="Genomic_DNA"/>
</dbReference>
<dbReference type="AlphaFoldDB" id="A0A225X324"/>
<name>A0A225X324_9STRA</name>
<gene>
    <name evidence="1" type="ORF">PHMEG_000859</name>
</gene>
<protein>
    <submittedName>
        <fullName evidence="1">Uncharacterized protein</fullName>
    </submittedName>
</protein>